<dbReference type="PANTHER" id="PTHR37042:SF4">
    <property type="entry name" value="OUTER MEMBRANE PROTEIN RV1973"/>
    <property type="match status" value="1"/>
</dbReference>
<accession>A0ABP6AD12</accession>
<dbReference type="Proteomes" id="UP001499942">
    <property type="component" value="Unassembled WGS sequence"/>
</dbReference>
<organism evidence="3 4">
    <name type="scientific">Streptomyces gobitricini</name>
    <dbReference type="NCBI Taxonomy" id="68211"/>
    <lineage>
        <taxon>Bacteria</taxon>
        <taxon>Bacillati</taxon>
        <taxon>Actinomycetota</taxon>
        <taxon>Actinomycetes</taxon>
        <taxon>Kitasatosporales</taxon>
        <taxon>Streptomycetaceae</taxon>
        <taxon>Streptomyces</taxon>
    </lineage>
</organism>
<evidence type="ECO:0000313" key="4">
    <source>
        <dbReference type="Proteomes" id="UP001499942"/>
    </source>
</evidence>
<name>A0ABP6AD12_9ACTN</name>
<comment type="caution">
    <text evidence="3">The sequence shown here is derived from an EMBL/GenBank/DDBJ whole genome shotgun (WGS) entry which is preliminary data.</text>
</comment>
<proteinExistence type="predicted"/>
<dbReference type="RefSeq" id="WP_344366054.1">
    <property type="nucleotide sequence ID" value="NZ_BAAASR010000038.1"/>
</dbReference>
<gene>
    <name evidence="3" type="ORF">GCM10010393_54320</name>
</gene>
<dbReference type="PANTHER" id="PTHR37042">
    <property type="entry name" value="OUTER MEMBRANE PROTEIN RV1973"/>
    <property type="match status" value="1"/>
</dbReference>
<dbReference type="EMBL" id="BAAASR010000038">
    <property type="protein sequence ID" value="GAA2514306.1"/>
    <property type="molecule type" value="Genomic_DNA"/>
</dbReference>
<reference evidence="4" key="1">
    <citation type="journal article" date="2019" name="Int. J. Syst. Evol. Microbiol.">
        <title>The Global Catalogue of Microorganisms (GCM) 10K type strain sequencing project: providing services to taxonomists for standard genome sequencing and annotation.</title>
        <authorList>
            <consortium name="The Broad Institute Genomics Platform"/>
            <consortium name="The Broad Institute Genome Sequencing Center for Infectious Disease"/>
            <person name="Wu L."/>
            <person name="Ma J."/>
        </authorList>
    </citation>
    <scope>NUCLEOTIDE SEQUENCE [LARGE SCALE GENOMIC DNA]</scope>
    <source>
        <strain evidence="4">JCM 5062</strain>
    </source>
</reference>
<protein>
    <submittedName>
        <fullName evidence="3">Nuclear transport factor 2 family protein</fullName>
    </submittedName>
</protein>
<comment type="subcellular location">
    <subcellularLocation>
        <location evidence="1">Membrane</location>
    </subcellularLocation>
</comment>
<keyword evidence="2" id="KW-0472">Membrane</keyword>
<keyword evidence="4" id="KW-1185">Reference proteome</keyword>
<sequence length="167" mass="17303">MNRRWGRGWWPAVAVAVAALLCGLAGWSYVRAAGDGTRAYAEARDDALAAGRGHVARLSSVDASRPDTARARWLDATAGDLHEQLKATDPRKATGGASTRATVTDAALTALDDRAGTAELIATVRVETTPAGARPGGTDRKRLEATLARTGDGWKVTALTAVPVAGS</sequence>
<evidence type="ECO:0000256" key="1">
    <source>
        <dbReference type="ARBA" id="ARBA00004370"/>
    </source>
</evidence>
<evidence type="ECO:0000313" key="3">
    <source>
        <dbReference type="EMBL" id="GAA2514306.1"/>
    </source>
</evidence>
<evidence type="ECO:0000256" key="2">
    <source>
        <dbReference type="ARBA" id="ARBA00023136"/>
    </source>
</evidence>